<evidence type="ECO:0000256" key="4">
    <source>
        <dbReference type="ARBA" id="ARBA00022679"/>
    </source>
</evidence>
<dbReference type="PANTHER" id="PTHR24421:SF10">
    <property type="entry name" value="NITRATE_NITRITE SENSOR PROTEIN NARQ"/>
    <property type="match status" value="1"/>
</dbReference>
<feature type="transmembrane region" description="Helical" evidence="9">
    <location>
        <begin position="21"/>
        <end position="38"/>
    </location>
</feature>
<dbReference type="Proteomes" id="UP001595884">
    <property type="component" value="Unassembled WGS sequence"/>
</dbReference>
<feature type="transmembrane region" description="Helical" evidence="9">
    <location>
        <begin position="140"/>
        <end position="158"/>
    </location>
</feature>
<comment type="caution">
    <text evidence="11">The sequence shown here is derived from an EMBL/GenBank/DDBJ whole genome shotgun (WGS) entry which is preliminary data.</text>
</comment>
<keyword evidence="6 11" id="KW-0418">Kinase</keyword>
<keyword evidence="9" id="KW-1133">Transmembrane helix</keyword>
<keyword evidence="4" id="KW-0808">Transferase</keyword>
<keyword evidence="9" id="KW-0812">Transmembrane</keyword>
<feature type="transmembrane region" description="Helical" evidence="9">
    <location>
        <begin position="113"/>
        <end position="131"/>
    </location>
</feature>
<evidence type="ECO:0000313" key="12">
    <source>
        <dbReference type="Proteomes" id="UP001595884"/>
    </source>
</evidence>
<dbReference type="RefSeq" id="WP_346059880.1">
    <property type="nucleotide sequence ID" value="NZ_BAAAVQ010000067.1"/>
</dbReference>
<evidence type="ECO:0000259" key="10">
    <source>
        <dbReference type="Pfam" id="PF07730"/>
    </source>
</evidence>
<gene>
    <name evidence="11" type="ORF">ACFO7V_03355</name>
</gene>
<keyword evidence="5" id="KW-0547">Nucleotide-binding</keyword>
<keyword evidence="7" id="KW-0067">ATP-binding</keyword>
<protein>
    <recommendedName>
        <fullName evidence="2">histidine kinase</fullName>
        <ecNumber evidence="2">2.7.13.3</ecNumber>
    </recommendedName>
</protein>
<dbReference type="PANTHER" id="PTHR24421">
    <property type="entry name" value="NITRATE/NITRITE SENSOR PROTEIN NARX-RELATED"/>
    <property type="match status" value="1"/>
</dbReference>
<reference evidence="12" key="1">
    <citation type="journal article" date="2019" name="Int. J. Syst. Evol. Microbiol.">
        <title>The Global Catalogue of Microorganisms (GCM) 10K type strain sequencing project: providing services to taxonomists for standard genome sequencing and annotation.</title>
        <authorList>
            <consortium name="The Broad Institute Genomics Platform"/>
            <consortium name="The Broad Institute Genome Sequencing Center for Infectious Disease"/>
            <person name="Wu L."/>
            <person name="Ma J."/>
        </authorList>
    </citation>
    <scope>NUCLEOTIDE SEQUENCE [LARGE SCALE GENOMIC DNA]</scope>
    <source>
        <strain evidence="12">CGMCC 1.12849</strain>
    </source>
</reference>
<dbReference type="InterPro" id="IPR011712">
    <property type="entry name" value="Sig_transdc_His_kin_sub3_dim/P"/>
</dbReference>
<accession>A0ABV9MH15</accession>
<proteinExistence type="predicted"/>
<evidence type="ECO:0000256" key="1">
    <source>
        <dbReference type="ARBA" id="ARBA00000085"/>
    </source>
</evidence>
<dbReference type="InterPro" id="IPR050482">
    <property type="entry name" value="Sensor_HK_TwoCompSys"/>
</dbReference>
<name>A0ABV9MH15_9MICC</name>
<dbReference type="SUPFAM" id="SSF55874">
    <property type="entry name" value="ATPase domain of HSP90 chaperone/DNA topoisomerase II/histidine kinase"/>
    <property type="match status" value="1"/>
</dbReference>
<comment type="catalytic activity">
    <reaction evidence="1">
        <text>ATP + protein L-histidine = ADP + protein N-phospho-L-histidine.</text>
        <dbReference type="EC" id="2.7.13.3"/>
    </reaction>
</comment>
<sequence length="417" mass="45572">MRKNLATLLRRLSRGDQEPETAGMYVVLTLVLHLSQLVNPPWPMFQPLAGWWFPVLLLGVAAMFTRRKAPTLSALWMTAFALLLLGQGSIGGYFLLFEAVFTIYLLAAEPVRRWTLIILCLLTLLAAGYVWSRTGSSSEAVLVVFVAGFILFTPMLWAQNVRTAKELASSESARATAVSAAAANREELLVAEHRAQSIEERTALAREMHDVLSARLSSIALLSGALLEREPVIAQGSLRAPLESIRSESVAGLEEMTAMVRMLHAGQSSMLRADLSGLPELVQSFQAAGQHINFTITPGFGLSQVPEQTQTAIYRTVRELLVNHAKHAPGTPLTLELFRQAEVLVVRAHNPLPTRPQHTTSVTGAGSGLKNIRARAEMLDGHFDCDGDTDFWVRCEFPLTATTAPTTAILQEDDGQP</sequence>
<evidence type="ECO:0000256" key="7">
    <source>
        <dbReference type="ARBA" id="ARBA00022840"/>
    </source>
</evidence>
<evidence type="ECO:0000256" key="3">
    <source>
        <dbReference type="ARBA" id="ARBA00022553"/>
    </source>
</evidence>
<evidence type="ECO:0000313" key="11">
    <source>
        <dbReference type="EMBL" id="MFC4715176.1"/>
    </source>
</evidence>
<feature type="domain" description="Signal transduction histidine kinase subgroup 3 dimerisation and phosphoacceptor" evidence="10">
    <location>
        <begin position="200"/>
        <end position="265"/>
    </location>
</feature>
<evidence type="ECO:0000256" key="8">
    <source>
        <dbReference type="ARBA" id="ARBA00023012"/>
    </source>
</evidence>
<dbReference type="Pfam" id="PF07730">
    <property type="entry name" value="HisKA_3"/>
    <property type="match status" value="1"/>
</dbReference>
<evidence type="ECO:0000256" key="6">
    <source>
        <dbReference type="ARBA" id="ARBA00022777"/>
    </source>
</evidence>
<dbReference type="Gene3D" id="1.20.5.1930">
    <property type="match status" value="1"/>
</dbReference>
<feature type="transmembrane region" description="Helical" evidence="9">
    <location>
        <begin position="76"/>
        <end position="107"/>
    </location>
</feature>
<feature type="transmembrane region" description="Helical" evidence="9">
    <location>
        <begin position="44"/>
        <end position="64"/>
    </location>
</feature>
<dbReference type="Gene3D" id="3.30.565.10">
    <property type="entry name" value="Histidine kinase-like ATPase, C-terminal domain"/>
    <property type="match status" value="1"/>
</dbReference>
<dbReference type="EMBL" id="JBHSHE010000015">
    <property type="protein sequence ID" value="MFC4715176.1"/>
    <property type="molecule type" value="Genomic_DNA"/>
</dbReference>
<evidence type="ECO:0000256" key="5">
    <source>
        <dbReference type="ARBA" id="ARBA00022741"/>
    </source>
</evidence>
<dbReference type="InterPro" id="IPR036890">
    <property type="entry name" value="HATPase_C_sf"/>
</dbReference>
<organism evidence="11 12">
    <name type="scientific">Glutamicibacter bergerei</name>
    <dbReference type="NCBI Taxonomy" id="256702"/>
    <lineage>
        <taxon>Bacteria</taxon>
        <taxon>Bacillati</taxon>
        <taxon>Actinomycetota</taxon>
        <taxon>Actinomycetes</taxon>
        <taxon>Micrococcales</taxon>
        <taxon>Micrococcaceae</taxon>
        <taxon>Glutamicibacter</taxon>
    </lineage>
</organism>
<evidence type="ECO:0000256" key="9">
    <source>
        <dbReference type="SAM" id="Phobius"/>
    </source>
</evidence>
<keyword evidence="3" id="KW-0597">Phosphoprotein</keyword>
<evidence type="ECO:0000256" key="2">
    <source>
        <dbReference type="ARBA" id="ARBA00012438"/>
    </source>
</evidence>
<dbReference type="GO" id="GO:0016301">
    <property type="term" value="F:kinase activity"/>
    <property type="evidence" value="ECO:0007669"/>
    <property type="project" value="UniProtKB-KW"/>
</dbReference>
<keyword evidence="9" id="KW-0472">Membrane</keyword>
<keyword evidence="8" id="KW-0902">Two-component regulatory system</keyword>
<keyword evidence="12" id="KW-1185">Reference proteome</keyword>
<dbReference type="EC" id="2.7.13.3" evidence="2"/>